<organism evidence="2 3">
    <name type="scientific">Streptomyces himastatinicus ATCC 53653</name>
    <dbReference type="NCBI Taxonomy" id="457427"/>
    <lineage>
        <taxon>Bacteria</taxon>
        <taxon>Bacillati</taxon>
        <taxon>Actinomycetota</taxon>
        <taxon>Actinomycetes</taxon>
        <taxon>Kitasatosporales</taxon>
        <taxon>Streptomycetaceae</taxon>
        <taxon>Streptomyces</taxon>
        <taxon>Streptomyces violaceusniger group</taxon>
    </lineage>
</organism>
<evidence type="ECO:0000313" key="3">
    <source>
        <dbReference type="Proteomes" id="UP000003963"/>
    </source>
</evidence>
<gene>
    <name evidence="2" type="ORF">SSOG_09059</name>
</gene>
<dbReference type="SUPFAM" id="SSF101386">
    <property type="entry name" value="all-alpha NTP pyrophosphatases"/>
    <property type="match status" value="1"/>
</dbReference>
<dbReference type="AlphaFoldDB" id="D9WL70"/>
<dbReference type="CDD" id="cd11543">
    <property type="entry name" value="NTP-PPase_u6"/>
    <property type="match status" value="1"/>
</dbReference>
<dbReference type="HOGENOM" id="CLU_160052_1_0_11"/>
<keyword evidence="3" id="KW-1185">Reference proteome</keyword>
<accession>D9WL70</accession>
<reference evidence="2 3" key="1">
    <citation type="submission" date="2009-02" db="EMBL/GenBank/DDBJ databases">
        <title>Annotation of Streptomyces hygroscopicus strain ATCC 53653.</title>
        <authorList>
            <consortium name="The Broad Institute Genome Sequencing Platform"/>
            <consortium name="Broad Institute Microbial Sequencing Center"/>
            <person name="Fischbach M."/>
            <person name="Godfrey P."/>
            <person name="Ward D."/>
            <person name="Young S."/>
            <person name="Zeng Q."/>
            <person name="Koehrsen M."/>
            <person name="Alvarado L."/>
            <person name="Berlin A.M."/>
            <person name="Bochicchio J."/>
            <person name="Borenstein D."/>
            <person name="Chapman S.B."/>
            <person name="Chen Z."/>
            <person name="Engels R."/>
            <person name="Freedman E."/>
            <person name="Gellesch M."/>
            <person name="Goldberg J."/>
            <person name="Griggs A."/>
            <person name="Gujja S."/>
            <person name="Heilman E.R."/>
            <person name="Heiman D.I."/>
            <person name="Hepburn T.A."/>
            <person name="Howarth C."/>
            <person name="Jen D."/>
            <person name="Larson L."/>
            <person name="Lewis B."/>
            <person name="Mehta T."/>
            <person name="Park D."/>
            <person name="Pearson M."/>
            <person name="Richards J."/>
            <person name="Roberts A."/>
            <person name="Saif S."/>
            <person name="Shea T.D."/>
            <person name="Shenoy N."/>
            <person name="Sisk P."/>
            <person name="Stolte C."/>
            <person name="Sykes S.N."/>
            <person name="Thomson T."/>
            <person name="Walk T."/>
            <person name="White J."/>
            <person name="Yandava C."/>
            <person name="Straight P."/>
            <person name="Clardy J."/>
            <person name="Hung D."/>
            <person name="Kolter R."/>
            <person name="Mekalanos J."/>
            <person name="Walker S."/>
            <person name="Walsh C.T."/>
            <person name="Wieland-Brown L.C."/>
            <person name="Haas B."/>
            <person name="Nusbaum C."/>
            <person name="Birren B."/>
        </authorList>
    </citation>
    <scope>NUCLEOTIDE SEQUENCE [LARGE SCALE GENOMIC DNA]</scope>
    <source>
        <strain evidence="2 3">ATCC 53653</strain>
    </source>
</reference>
<dbReference type="InterPro" id="IPR004518">
    <property type="entry name" value="MazG-like_dom"/>
</dbReference>
<dbReference type="Proteomes" id="UP000003963">
    <property type="component" value="Unassembled WGS sequence"/>
</dbReference>
<evidence type="ECO:0000313" key="2">
    <source>
        <dbReference type="EMBL" id="EFL29345.1"/>
    </source>
</evidence>
<dbReference type="EMBL" id="GG657754">
    <property type="protein sequence ID" value="EFL29345.1"/>
    <property type="molecule type" value="Genomic_DNA"/>
</dbReference>
<evidence type="ECO:0000259" key="1">
    <source>
        <dbReference type="Pfam" id="PF03819"/>
    </source>
</evidence>
<name>D9WL70_9ACTN</name>
<sequence length="115" mass="13022">MVSLDELRQQAMRIHDLYDQLNLQERGRVWTREEFMLGFVGDVGDLAKLVMAAEGAREVPGGRAALEHELADCLWSVLILAHRYDVDMEAAFHRTMAELDTAINARLPDSEEPRG</sequence>
<dbReference type="STRING" id="457427.SSOG_09059"/>
<dbReference type="Pfam" id="PF03819">
    <property type="entry name" value="MazG"/>
    <property type="match status" value="1"/>
</dbReference>
<dbReference type="Gene3D" id="1.10.287.1080">
    <property type="entry name" value="MazG-like"/>
    <property type="match status" value="1"/>
</dbReference>
<proteinExistence type="predicted"/>
<protein>
    <recommendedName>
        <fullName evidence="1">NTP pyrophosphohydrolase MazG-like domain-containing protein</fullName>
    </recommendedName>
</protein>
<feature type="domain" description="NTP pyrophosphohydrolase MazG-like" evidence="1">
    <location>
        <begin position="55"/>
        <end position="97"/>
    </location>
</feature>